<dbReference type="GeneID" id="66894044"/>
<keyword evidence="1" id="KW-0175">Coiled coil</keyword>
<reference evidence="4" key="3">
    <citation type="submission" date="2022-12" db="EMBL/GenBank/DDBJ databases">
        <title>Complete genome sequence of Rhodopseudomonas palustris CGA0092 and corrections to the R. palustris CGA009 genome sequence.</title>
        <authorList>
            <person name="Mazny B.R."/>
            <person name="Sheff O.F."/>
            <person name="LaSarre B."/>
            <person name="McKinlay A."/>
            <person name="McKinlay J.B."/>
        </authorList>
    </citation>
    <scope>NUCLEOTIDE SEQUENCE</scope>
    <source>
        <strain evidence="4">CGA009</strain>
    </source>
</reference>
<dbReference type="DNASU" id="2691981"/>
<name>Q6N5L6_RHOPA</name>
<dbReference type="GO" id="GO:0003677">
    <property type="term" value="F:DNA binding"/>
    <property type="evidence" value="ECO:0007669"/>
    <property type="project" value="UniProtKB-KW"/>
</dbReference>
<sequence length="346" mass="39529">MSAASSRGELVLYRTEDGRDAIQLRVVDGTVWLTQAEIAALFETTSQNVNQHLGTIFDDRELDEAATCKDFLQVQQEGARSVRRTLKIYNLDAILAVGYRVRSPRGSQFRRWASTVLREYLTKGFVLDDARLKEPGGLDYFDELLLRIRDIRASEKRFYQKVRDLFAATSVDYDGCADTAKAFFATIQNKLVFAVTGQTAAELIVARADPERPNMALTSWVGERVRKTDVTISKNYLTTEEIDSLNRLTTMFLDFAEDRASRRQETRMADWITQTDRFLSFNEREVLQGKGRMSHERMTEIAHARFDAFDADRRAAEAIAAEREAAEDLVKLEAEARRLTQRKPET</sequence>
<feature type="domain" description="Bro-N" evidence="2">
    <location>
        <begin position="23"/>
        <end position="118"/>
    </location>
</feature>
<dbReference type="eggNOG" id="COG3943">
    <property type="taxonomic scope" value="Bacteria"/>
</dbReference>
<dbReference type="AlphaFoldDB" id="Q6N5L6"/>
<dbReference type="RefSeq" id="WP_011158507.1">
    <property type="nucleotide sequence ID" value="NZ_CP116810.1"/>
</dbReference>
<keyword evidence="3" id="KW-0238">DNA-binding</keyword>
<evidence type="ECO:0000313" key="5">
    <source>
        <dbReference type="Proteomes" id="UP000001426"/>
    </source>
</evidence>
<dbReference type="PIRSF" id="PIRSF015268">
    <property type="entry name" value="Virulence_RhuM"/>
    <property type="match status" value="1"/>
</dbReference>
<organism evidence="3">
    <name type="scientific">Rhodopseudomonas palustris (strain ATCC BAA-98 / CGA009)</name>
    <dbReference type="NCBI Taxonomy" id="258594"/>
    <lineage>
        <taxon>Bacteria</taxon>
        <taxon>Pseudomonadati</taxon>
        <taxon>Pseudomonadota</taxon>
        <taxon>Alphaproteobacteria</taxon>
        <taxon>Hyphomicrobiales</taxon>
        <taxon>Nitrobacteraceae</taxon>
        <taxon>Rhodopseudomonas</taxon>
    </lineage>
</organism>
<dbReference type="EMBL" id="CP116810">
    <property type="protein sequence ID" value="WCL93130.1"/>
    <property type="molecule type" value="Genomic_DNA"/>
</dbReference>
<dbReference type="PhylomeDB" id="Q6N5L6"/>
<proteinExistence type="predicted"/>
<evidence type="ECO:0000256" key="1">
    <source>
        <dbReference type="SAM" id="Coils"/>
    </source>
</evidence>
<dbReference type="Pfam" id="PF13310">
    <property type="entry name" value="Virulence_RhuM"/>
    <property type="match status" value="1"/>
</dbReference>
<evidence type="ECO:0000313" key="3">
    <source>
        <dbReference type="EMBL" id="CAE28399.1"/>
    </source>
</evidence>
<dbReference type="HOGENOM" id="CLU_048266_0_0_5"/>
<feature type="coiled-coil region" evidence="1">
    <location>
        <begin position="315"/>
        <end position="342"/>
    </location>
</feature>
<protein>
    <submittedName>
        <fullName evidence="3">DNA-binding protein</fullName>
    </submittedName>
    <submittedName>
        <fullName evidence="4">Virulence RhuM family protein</fullName>
    </submittedName>
</protein>
<keyword evidence="5" id="KW-1185">Reference proteome</keyword>
<dbReference type="KEGG" id="rpa:TX73_015340"/>
<dbReference type="InterPro" id="IPR003497">
    <property type="entry name" value="BRO_N_domain"/>
</dbReference>
<dbReference type="EMBL" id="BX572602">
    <property type="protein sequence ID" value="CAE28399.1"/>
    <property type="molecule type" value="Genomic_DNA"/>
</dbReference>
<dbReference type="PANTHER" id="PTHR35810">
    <property type="entry name" value="CYTOPLASMIC PROTEIN-RELATED"/>
    <property type="match status" value="1"/>
</dbReference>
<dbReference type="Proteomes" id="UP000001426">
    <property type="component" value="Chromosome"/>
</dbReference>
<reference evidence="3 5" key="2">
    <citation type="journal article" date="2004" name="Nat. Biotechnol.">
        <title>Complete genome sequence of the metabolically versatile photosynthetic bacterium Rhodopseudomonas palustris.</title>
        <authorList>
            <person name="Larimer F.W."/>
            <person name="Chain P."/>
            <person name="Hauser L."/>
            <person name="Lamerdin J."/>
            <person name="Malfatti S."/>
            <person name="Do L."/>
            <person name="Land M.L."/>
            <person name="Pelletier D.A."/>
            <person name="Beatty J.T."/>
            <person name="Lang A.S."/>
            <person name="Tabita F.R."/>
            <person name="Gibson J.L."/>
            <person name="Hanson T.E."/>
            <person name="Bobst C."/>
            <person name="Torres J.L."/>
            <person name="Peres C."/>
            <person name="Harrison F.H."/>
            <person name="Gibson J."/>
            <person name="Harwood C.S."/>
        </authorList>
    </citation>
    <scope>NUCLEOTIDE SEQUENCE [LARGE SCALE GENOMIC DNA]</scope>
    <source>
        <strain evidence="5">ATCC BAA-98 / CGA009</strain>
        <strain evidence="3">CGA009</strain>
    </source>
</reference>
<reference evidence="4" key="1">
    <citation type="submission" date="2003-07" db="EMBL/GenBank/DDBJ databases">
        <authorList>
            <consortium name="Rhodopseudomonas genome consortium"/>
            <person name="Larimer F."/>
            <person name="Harwood C."/>
        </authorList>
    </citation>
    <scope>NUCLEOTIDE SEQUENCE</scope>
    <source>
        <strain evidence="4">CGA009</strain>
    </source>
</reference>
<evidence type="ECO:0000259" key="2">
    <source>
        <dbReference type="SMART" id="SM01040"/>
    </source>
</evidence>
<evidence type="ECO:0000313" key="4">
    <source>
        <dbReference type="EMBL" id="WCL93130.1"/>
    </source>
</evidence>
<dbReference type="PANTHER" id="PTHR35810:SF1">
    <property type="entry name" value="CYTOPLASMIC PROTEIN"/>
    <property type="match status" value="1"/>
</dbReference>
<dbReference type="InterPro" id="IPR011204">
    <property type="entry name" value="Virulence_RhuM-like"/>
</dbReference>
<accession>Q6N5L6</accession>
<dbReference type="SMART" id="SM01040">
    <property type="entry name" value="Bro-N"/>
    <property type="match status" value="1"/>
</dbReference>
<gene>
    <name evidence="3" type="ordered locus">RPA2958</name>
    <name evidence="4" type="ORF">TX73_015340</name>
</gene>